<gene>
    <name evidence="2" type="ORF">PoB_001988500</name>
</gene>
<evidence type="ECO:0000256" key="1">
    <source>
        <dbReference type="SAM" id="Phobius"/>
    </source>
</evidence>
<dbReference type="GO" id="GO:0019005">
    <property type="term" value="C:SCF ubiquitin ligase complex"/>
    <property type="evidence" value="ECO:0007669"/>
    <property type="project" value="TreeGrafter"/>
</dbReference>
<dbReference type="Gene3D" id="2.60.120.920">
    <property type="match status" value="1"/>
</dbReference>
<name>A0AAV3ZCQ7_9GAST</name>
<protein>
    <submittedName>
        <fullName evidence="2">Spry domain-containing socs box protein 1</fullName>
    </submittedName>
</protein>
<dbReference type="Proteomes" id="UP000735302">
    <property type="component" value="Unassembled WGS sequence"/>
</dbReference>
<sequence>MVQIGLALRRPQLEGEQDGAYFSVAVIAGIAGLVGITMVVMMCAEKKVNPNVHRTGPPEWTRCLVFNSEMNVGFGDYSEGIHASTPYHVIRERLGISMTDAARWTCPMKEGKHVFEQNRGHSCCIGVGSTKVSLTKPGRSSLVGEHSESWGLDLPKQRSLHFNKMQQRLYRGIPDRFFVYVDMDSGKIGFGDDVAVGREETEFFGYICHGIPKNKEMYLMISMCAPNEHVHVFYRGSAAPLGYSLLDSPSPLQISTDSQGNKHIVSNAAPPAYMAVAGDKQQGSPAQPQVAPAPFQAANSGNLQF</sequence>
<accession>A0AAV3ZCQ7</accession>
<dbReference type="InterPro" id="IPR013320">
    <property type="entry name" value="ConA-like_dom_sf"/>
</dbReference>
<evidence type="ECO:0000313" key="3">
    <source>
        <dbReference type="Proteomes" id="UP000735302"/>
    </source>
</evidence>
<dbReference type="SUPFAM" id="SSF49899">
    <property type="entry name" value="Concanavalin A-like lectins/glucanases"/>
    <property type="match status" value="1"/>
</dbReference>
<evidence type="ECO:0000313" key="2">
    <source>
        <dbReference type="EMBL" id="GFN93379.1"/>
    </source>
</evidence>
<comment type="caution">
    <text evidence="2">The sequence shown here is derived from an EMBL/GenBank/DDBJ whole genome shotgun (WGS) entry which is preliminary data.</text>
</comment>
<keyword evidence="3" id="KW-1185">Reference proteome</keyword>
<proteinExistence type="predicted"/>
<feature type="transmembrane region" description="Helical" evidence="1">
    <location>
        <begin position="20"/>
        <end position="44"/>
    </location>
</feature>
<keyword evidence="1" id="KW-1133">Transmembrane helix</keyword>
<reference evidence="2 3" key="1">
    <citation type="journal article" date="2021" name="Elife">
        <title>Chloroplast acquisition without the gene transfer in kleptoplastic sea slugs, Plakobranchus ocellatus.</title>
        <authorList>
            <person name="Maeda T."/>
            <person name="Takahashi S."/>
            <person name="Yoshida T."/>
            <person name="Shimamura S."/>
            <person name="Takaki Y."/>
            <person name="Nagai Y."/>
            <person name="Toyoda A."/>
            <person name="Suzuki Y."/>
            <person name="Arimoto A."/>
            <person name="Ishii H."/>
            <person name="Satoh N."/>
            <person name="Nishiyama T."/>
            <person name="Hasebe M."/>
            <person name="Maruyama T."/>
            <person name="Minagawa J."/>
            <person name="Obokata J."/>
            <person name="Shigenobu S."/>
        </authorList>
    </citation>
    <scope>NUCLEOTIDE SEQUENCE [LARGE SCALE GENOMIC DNA]</scope>
</reference>
<keyword evidence="1" id="KW-0812">Transmembrane</keyword>
<dbReference type="InterPro" id="IPR050672">
    <property type="entry name" value="FBXO45-Fsn/SPSB_families"/>
</dbReference>
<dbReference type="EMBL" id="BLXT01002329">
    <property type="protein sequence ID" value="GFN93379.1"/>
    <property type="molecule type" value="Genomic_DNA"/>
</dbReference>
<dbReference type="PANTHER" id="PTHR12245">
    <property type="entry name" value="SPRY DOMAIN CONTAINING SOCS BOX PROTEIN"/>
    <property type="match status" value="1"/>
</dbReference>
<keyword evidence="1" id="KW-0472">Membrane</keyword>
<dbReference type="GO" id="GO:0043161">
    <property type="term" value="P:proteasome-mediated ubiquitin-dependent protein catabolic process"/>
    <property type="evidence" value="ECO:0007669"/>
    <property type="project" value="TreeGrafter"/>
</dbReference>
<organism evidence="2 3">
    <name type="scientific">Plakobranchus ocellatus</name>
    <dbReference type="NCBI Taxonomy" id="259542"/>
    <lineage>
        <taxon>Eukaryota</taxon>
        <taxon>Metazoa</taxon>
        <taxon>Spiralia</taxon>
        <taxon>Lophotrochozoa</taxon>
        <taxon>Mollusca</taxon>
        <taxon>Gastropoda</taxon>
        <taxon>Heterobranchia</taxon>
        <taxon>Euthyneura</taxon>
        <taxon>Panpulmonata</taxon>
        <taxon>Sacoglossa</taxon>
        <taxon>Placobranchoidea</taxon>
        <taxon>Plakobranchidae</taxon>
        <taxon>Plakobranchus</taxon>
    </lineage>
</organism>
<dbReference type="AlphaFoldDB" id="A0AAV3ZCQ7"/>
<dbReference type="PANTHER" id="PTHR12245:SF11">
    <property type="entry name" value="PROTEIN GUSTAVUS"/>
    <property type="match status" value="1"/>
</dbReference>
<dbReference type="InterPro" id="IPR043136">
    <property type="entry name" value="B30.2/SPRY_sf"/>
</dbReference>